<keyword evidence="2" id="KW-0808">Transferase</keyword>
<evidence type="ECO:0000313" key="3">
    <source>
        <dbReference type="Proteomes" id="UP001597180"/>
    </source>
</evidence>
<dbReference type="EMBL" id="JBHTLU010000009">
    <property type="protein sequence ID" value="MFD1219328.1"/>
    <property type="molecule type" value="Genomic_DNA"/>
</dbReference>
<dbReference type="Pfam" id="PF08241">
    <property type="entry name" value="Methyltransf_11"/>
    <property type="match status" value="1"/>
</dbReference>
<keyword evidence="3" id="KW-1185">Reference proteome</keyword>
<dbReference type="GO" id="GO:0008168">
    <property type="term" value="F:methyltransferase activity"/>
    <property type="evidence" value="ECO:0007669"/>
    <property type="project" value="UniProtKB-KW"/>
</dbReference>
<dbReference type="InterPro" id="IPR029063">
    <property type="entry name" value="SAM-dependent_MTases_sf"/>
</dbReference>
<dbReference type="GO" id="GO:0032259">
    <property type="term" value="P:methylation"/>
    <property type="evidence" value="ECO:0007669"/>
    <property type="project" value="UniProtKB-KW"/>
</dbReference>
<sequence length="271" mass="31533">MNRVVEYYESFDEWGRLDREPIEFWINWHFIRRYLPQEGHVLDNGAGPGKYAMKLAEAGYRVTLTDLTVKLVEAARMKAAESGIAERFEGFYTANAVSLHQLKDSSFDASLMLGPLYHLQQEQDRIAAVKELYRVTKPGGIIFVAFMPRVRHLLTSLMTPQHWKPNDTADNLIRFMEQGTFDHQDEKRFTGAYYYPIEDIQPFMETHGFETIKMIGSSNIASLLQPEQWNYWRSRGEEEFSKVLDLIKQTAENPYVLGVSPHLLYIGKRRE</sequence>
<keyword evidence="2" id="KW-0489">Methyltransferase</keyword>
<dbReference type="SUPFAM" id="SSF53335">
    <property type="entry name" value="S-adenosyl-L-methionine-dependent methyltransferases"/>
    <property type="match status" value="1"/>
</dbReference>
<comment type="caution">
    <text evidence="2">The sequence shown here is derived from an EMBL/GenBank/DDBJ whole genome shotgun (WGS) entry which is preliminary data.</text>
</comment>
<protein>
    <submittedName>
        <fullName evidence="2">Methyltransferase domain-containing protein</fullName>
    </submittedName>
</protein>
<dbReference type="RefSeq" id="WP_345585369.1">
    <property type="nucleotide sequence ID" value="NZ_BAABJG010000002.1"/>
</dbReference>
<gene>
    <name evidence="2" type="ORF">ACFQ4B_04295</name>
</gene>
<feature type="domain" description="Methyltransferase type 11" evidence="1">
    <location>
        <begin position="42"/>
        <end position="144"/>
    </location>
</feature>
<dbReference type="InterPro" id="IPR013216">
    <property type="entry name" value="Methyltransf_11"/>
</dbReference>
<dbReference type="Gene3D" id="3.40.50.150">
    <property type="entry name" value="Vaccinia Virus protein VP39"/>
    <property type="match status" value="1"/>
</dbReference>
<dbReference type="InterPro" id="IPR050508">
    <property type="entry name" value="Methyltransf_Superfamily"/>
</dbReference>
<accession>A0ABW3UF50</accession>
<evidence type="ECO:0000313" key="2">
    <source>
        <dbReference type="EMBL" id="MFD1219328.1"/>
    </source>
</evidence>
<dbReference type="CDD" id="cd02440">
    <property type="entry name" value="AdoMet_MTases"/>
    <property type="match status" value="1"/>
</dbReference>
<dbReference type="PANTHER" id="PTHR42912">
    <property type="entry name" value="METHYLTRANSFERASE"/>
    <property type="match status" value="1"/>
</dbReference>
<name>A0ABW3UF50_9BACL</name>
<dbReference type="PANTHER" id="PTHR42912:SF80">
    <property type="entry name" value="METHYLTRANSFERASE DOMAIN-CONTAINING PROTEIN"/>
    <property type="match status" value="1"/>
</dbReference>
<evidence type="ECO:0000259" key="1">
    <source>
        <dbReference type="Pfam" id="PF08241"/>
    </source>
</evidence>
<organism evidence="2 3">
    <name type="scientific">Paenibacillus vulneris</name>
    <dbReference type="NCBI Taxonomy" id="1133364"/>
    <lineage>
        <taxon>Bacteria</taxon>
        <taxon>Bacillati</taxon>
        <taxon>Bacillota</taxon>
        <taxon>Bacilli</taxon>
        <taxon>Bacillales</taxon>
        <taxon>Paenibacillaceae</taxon>
        <taxon>Paenibacillus</taxon>
    </lineage>
</organism>
<reference evidence="3" key="1">
    <citation type="journal article" date="2019" name="Int. J. Syst. Evol. Microbiol.">
        <title>The Global Catalogue of Microorganisms (GCM) 10K type strain sequencing project: providing services to taxonomists for standard genome sequencing and annotation.</title>
        <authorList>
            <consortium name="The Broad Institute Genomics Platform"/>
            <consortium name="The Broad Institute Genome Sequencing Center for Infectious Disease"/>
            <person name="Wu L."/>
            <person name="Ma J."/>
        </authorList>
    </citation>
    <scope>NUCLEOTIDE SEQUENCE [LARGE SCALE GENOMIC DNA]</scope>
    <source>
        <strain evidence="3">CCUG 53270</strain>
    </source>
</reference>
<dbReference type="Proteomes" id="UP001597180">
    <property type="component" value="Unassembled WGS sequence"/>
</dbReference>
<proteinExistence type="predicted"/>